<dbReference type="RefSeq" id="WP_303686517.1">
    <property type="nucleotide sequence ID" value="NZ_CAJXYO010000001.1"/>
</dbReference>
<name>A0A1Z8AZY3_9FLAO</name>
<evidence type="ECO:0000313" key="1">
    <source>
        <dbReference type="EMBL" id="OUS15877.1"/>
    </source>
</evidence>
<comment type="caution">
    <text evidence="1">The sequence shown here is derived from an EMBL/GenBank/DDBJ whole genome shotgun (WGS) entry which is preliminary data.</text>
</comment>
<protein>
    <submittedName>
        <fullName evidence="1">Uncharacterized protein</fullName>
    </submittedName>
</protein>
<organism evidence="1 2">
    <name type="scientific">Nonlabens dokdonensis</name>
    <dbReference type="NCBI Taxonomy" id="328515"/>
    <lineage>
        <taxon>Bacteria</taxon>
        <taxon>Pseudomonadati</taxon>
        <taxon>Bacteroidota</taxon>
        <taxon>Flavobacteriia</taxon>
        <taxon>Flavobacteriales</taxon>
        <taxon>Flavobacteriaceae</taxon>
        <taxon>Nonlabens</taxon>
    </lineage>
</organism>
<proteinExistence type="predicted"/>
<dbReference type="AlphaFoldDB" id="A0A1Z8AZY3"/>
<accession>A0A1Z8AZY3</accession>
<dbReference type="EMBL" id="MAAX01000099">
    <property type="protein sequence ID" value="OUS15877.1"/>
    <property type="molecule type" value="Genomic_DNA"/>
</dbReference>
<gene>
    <name evidence="1" type="ORF">A9Q93_06100</name>
</gene>
<dbReference type="Proteomes" id="UP000196102">
    <property type="component" value="Unassembled WGS sequence"/>
</dbReference>
<sequence length="79" mass="8954">MSNSFSPLKSVGCSITKHKFKTSRIVNDRVEELCCTKCGKQMTKTIYGDFVPLNDRYEQINRALNDVAQKRKRAGLITA</sequence>
<evidence type="ECO:0000313" key="2">
    <source>
        <dbReference type="Proteomes" id="UP000196102"/>
    </source>
</evidence>
<reference evidence="2" key="1">
    <citation type="journal article" date="2017" name="Proc. Natl. Acad. Sci. U.S.A.">
        <title>Simulation of Deepwater Horizon oil plume reveals substrate specialization within a complex community of hydrocarbon-degraders.</title>
        <authorList>
            <person name="Hu P."/>
            <person name="Dubinsky E.A."/>
            <person name="Probst A.J."/>
            <person name="Wang J."/>
            <person name="Sieber C.M.K."/>
            <person name="Tom L.M."/>
            <person name="Gardinali P."/>
            <person name="Banfield J.F."/>
            <person name="Atlas R.M."/>
            <person name="Andersen G.L."/>
        </authorList>
    </citation>
    <scope>NUCLEOTIDE SEQUENCE [LARGE SCALE GENOMIC DNA]</scope>
</reference>